<evidence type="ECO:0000313" key="2">
    <source>
        <dbReference type="Proteomes" id="UP001320972"/>
    </source>
</evidence>
<dbReference type="Proteomes" id="UP001320972">
    <property type="component" value="Unassembled WGS sequence"/>
</dbReference>
<evidence type="ECO:0008006" key="3">
    <source>
        <dbReference type="Google" id="ProtNLM"/>
    </source>
</evidence>
<dbReference type="RefSeq" id="WP_338007624.1">
    <property type="nucleotide sequence ID" value="NZ_JAOPKB010000004.1"/>
</dbReference>
<protein>
    <recommendedName>
        <fullName evidence="3">Outer membrane lipoprotein-sorting protein</fullName>
    </recommendedName>
</protein>
<sequence>MSRLSLLMVLLIVLTAGCSGLPGETGAPDREPYGVDEQLESSLTDPGEHVVGLTEEGFQNDSFVRDHREVLTNQSHTTSQSTTATLANGTVLLENEESTTVDVENRRSLRHGQTTGSWNLDVREADRERTTVQYRSENDQLSIGQPVVRIEHGNGTVEYERGYDSSPRAELYSLLSPLREAEEIEIERARYADGHYTVVEGTEPAAGSMFLEDEPFSVQVFVRDDGLIRYVDLEGTIQRTDERVSIEQEFVVEDIGEVSVAEPDWYEEALEELEGDVTVSEAEADV</sequence>
<comment type="caution">
    <text evidence="1">The sequence shown here is derived from an EMBL/GenBank/DDBJ whole genome shotgun (WGS) entry which is preliminary data.</text>
</comment>
<organism evidence="1 2">
    <name type="scientific">Natronoglomus mannanivorans</name>
    <dbReference type="NCBI Taxonomy" id="2979990"/>
    <lineage>
        <taxon>Archaea</taxon>
        <taxon>Methanobacteriati</taxon>
        <taxon>Methanobacteriota</taxon>
        <taxon>Stenosarchaea group</taxon>
        <taxon>Halobacteria</taxon>
        <taxon>Halobacteriales</taxon>
        <taxon>Natrialbaceae</taxon>
        <taxon>Natronoglomus</taxon>
    </lineage>
</organism>
<accession>A0ABT2QD75</accession>
<proteinExistence type="predicted"/>
<dbReference type="PROSITE" id="PS51257">
    <property type="entry name" value="PROKAR_LIPOPROTEIN"/>
    <property type="match status" value="1"/>
</dbReference>
<dbReference type="EMBL" id="JAOPKB010000004">
    <property type="protein sequence ID" value="MCU4972883.1"/>
    <property type="molecule type" value="Genomic_DNA"/>
</dbReference>
<evidence type="ECO:0000313" key="1">
    <source>
        <dbReference type="EMBL" id="MCU4972883.1"/>
    </source>
</evidence>
<keyword evidence="2" id="KW-1185">Reference proteome</keyword>
<gene>
    <name evidence="1" type="ORF">OB955_09025</name>
</gene>
<name>A0ABT2QD75_9EURY</name>
<reference evidence="1 2" key="1">
    <citation type="submission" date="2022-09" db="EMBL/GenBank/DDBJ databases">
        <title>Enrichment on poylsaccharides allowed isolation of novel metabolic and taxonomic groups of Haloarchaea.</title>
        <authorList>
            <person name="Sorokin D.Y."/>
            <person name="Elcheninov A.G."/>
            <person name="Khizhniak T.V."/>
            <person name="Kolganova T.V."/>
            <person name="Kublanov I.V."/>
        </authorList>
    </citation>
    <scope>NUCLEOTIDE SEQUENCE [LARGE SCALE GENOMIC DNA]</scope>
    <source>
        <strain evidence="1 2">AArc-m2/3/4</strain>
    </source>
</reference>